<dbReference type="PANTHER" id="PTHR11289">
    <property type="entry name" value="BREAST CANCER TYPE 2 SUSCEPTIBILITY PROTEIN BRCA2"/>
    <property type="match status" value="1"/>
</dbReference>
<feature type="domain" description="BRCA2 OB1" evidence="7">
    <location>
        <begin position="706"/>
        <end position="832"/>
    </location>
</feature>
<evidence type="ECO:0000256" key="2">
    <source>
        <dbReference type="ARBA" id="ARBA00022763"/>
    </source>
</evidence>
<dbReference type="GO" id="GO:0006310">
    <property type="term" value="P:DNA recombination"/>
    <property type="evidence" value="ECO:0007669"/>
    <property type="project" value="UniProtKB-KW"/>
</dbReference>
<dbReference type="InterPro" id="IPR015187">
    <property type="entry name" value="BRCA2_OB_1"/>
</dbReference>
<keyword evidence="3" id="KW-0238">DNA-binding</keyword>
<name>A0ABD3IRW9_EUCGL</name>
<dbReference type="PROSITE" id="PS50138">
    <property type="entry name" value="BRCA2_REPEAT"/>
    <property type="match status" value="2"/>
</dbReference>
<dbReference type="CDD" id="cd04493">
    <property type="entry name" value="BRCA2DBD_OB1"/>
    <property type="match status" value="1"/>
</dbReference>
<gene>
    <name evidence="9" type="ORF">ACJRO7_008557</name>
</gene>
<feature type="compositionally biased region" description="Basic and acidic residues" evidence="6">
    <location>
        <begin position="389"/>
        <end position="403"/>
    </location>
</feature>
<dbReference type="SUPFAM" id="SSF50249">
    <property type="entry name" value="Nucleic acid-binding proteins"/>
    <property type="match status" value="3"/>
</dbReference>
<dbReference type="Gene3D" id="2.40.50.140">
    <property type="entry name" value="Nucleic acid-binding proteins"/>
    <property type="match status" value="3"/>
</dbReference>
<evidence type="ECO:0000313" key="10">
    <source>
        <dbReference type="Proteomes" id="UP001634007"/>
    </source>
</evidence>
<evidence type="ECO:0000256" key="1">
    <source>
        <dbReference type="ARBA" id="ARBA00022737"/>
    </source>
</evidence>
<dbReference type="GO" id="GO:0003677">
    <property type="term" value="F:DNA binding"/>
    <property type="evidence" value="ECO:0007669"/>
    <property type="project" value="UniProtKB-KW"/>
</dbReference>
<proteinExistence type="predicted"/>
<feature type="domain" description="Breast cancer type 2 susceptibility protein helical" evidence="8">
    <location>
        <begin position="633"/>
        <end position="702"/>
    </location>
</feature>
<keyword evidence="10" id="KW-1185">Reference proteome</keyword>
<evidence type="ECO:0008006" key="11">
    <source>
        <dbReference type="Google" id="ProtNLM"/>
    </source>
</evidence>
<keyword evidence="1" id="KW-0677">Repeat</keyword>
<feature type="region of interest" description="Disordered" evidence="6">
    <location>
        <begin position="24"/>
        <end position="46"/>
    </location>
</feature>
<comment type="caution">
    <text evidence="9">The sequence shown here is derived from an EMBL/GenBank/DDBJ whole genome shotgun (WGS) entry which is preliminary data.</text>
</comment>
<dbReference type="Proteomes" id="UP001634007">
    <property type="component" value="Unassembled WGS sequence"/>
</dbReference>
<evidence type="ECO:0000256" key="5">
    <source>
        <dbReference type="ARBA" id="ARBA00023204"/>
    </source>
</evidence>
<organism evidence="9 10">
    <name type="scientific">Eucalyptus globulus</name>
    <name type="common">Tasmanian blue gum</name>
    <dbReference type="NCBI Taxonomy" id="34317"/>
    <lineage>
        <taxon>Eukaryota</taxon>
        <taxon>Viridiplantae</taxon>
        <taxon>Streptophyta</taxon>
        <taxon>Embryophyta</taxon>
        <taxon>Tracheophyta</taxon>
        <taxon>Spermatophyta</taxon>
        <taxon>Magnoliopsida</taxon>
        <taxon>eudicotyledons</taxon>
        <taxon>Gunneridae</taxon>
        <taxon>Pentapetalae</taxon>
        <taxon>rosids</taxon>
        <taxon>malvids</taxon>
        <taxon>Myrtales</taxon>
        <taxon>Myrtaceae</taxon>
        <taxon>Myrtoideae</taxon>
        <taxon>Eucalypteae</taxon>
        <taxon>Eucalyptus</taxon>
    </lineage>
</organism>
<keyword evidence="5" id="KW-0234">DNA repair</keyword>
<dbReference type="InterPro" id="IPR015252">
    <property type="entry name" value="BRCA2_hlx"/>
</dbReference>
<keyword evidence="4" id="KW-0233">DNA recombination</keyword>
<evidence type="ECO:0000256" key="6">
    <source>
        <dbReference type="SAM" id="MobiDB-lite"/>
    </source>
</evidence>
<evidence type="ECO:0000256" key="3">
    <source>
        <dbReference type="ARBA" id="ARBA00023125"/>
    </source>
</evidence>
<dbReference type="PANTHER" id="PTHR11289:SF0">
    <property type="entry name" value="BREAST CANCER TYPE 2 SUSCEPTIBILITY PROTEIN"/>
    <property type="match status" value="1"/>
</dbReference>
<dbReference type="EMBL" id="JBJKBG010000011">
    <property type="protein sequence ID" value="KAL3716997.1"/>
    <property type="molecule type" value="Genomic_DNA"/>
</dbReference>
<dbReference type="InterPro" id="IPR002093">
    <property type="entry name" value="BRCA2_repeat"/>
</dbReference>
<evidence type="ECO:0000259" key="7">
    <source>
        <dbReference type="Pfam" id="PF09103"/>
    </source>
</evidence>
<sequence>MSAWQILPGGCGGGDYRWEPCGGRSGAALENEPNGAPTEQGLPNSRLPSMSDLLLQGRSKLIENGDAASRSLPMFRTGSGKSVALKQSSVAKALSVLGDEDGDDFPDPGCSRLLENGDAALQSLPMFQTGSGKSVALKQSSIAKALSVLGDEDGDDFPDPGCSKFLENGDAASRSLPMFRTGSGKSVALKKSSIAKALSVLGDEDGDDFPDPGQAHVRDFRPDRSSFLFQTGSGKVVSASPTGMERAKTLLGLEEGTDQRDFAGLRPTRRPPIVNNTNRCQLASHLDRKEGLVHADALHSLSAPSISFTCGTSLVETKLKDSGNCSNMQTKMCDIPSKPAPIKFQTAGGRSISISGDALKRARSLLGDPELGDFLNEGNFDSRPFSFLNERETGDNSSNKENDSSMSFLCQGTPKRNHMPNGFITPLRSSSNKACYPKVLEKPSFGDNLINKFDAAVCDSRDRSDFDVACLQKPLTTRSHSSSPVIGKSLANGIGPGMNPHVRLSGGSLMDISNRIDITCSGAGKVETRRLKKASFVSPFKRPRSSAFSSPLKSDRLFSSSGLSTSLAKQSLHKGKVSSRYPSQIPRVYVSEYFAGPPQEQNTVQHIPDQLRRIKPDNAHKFVFTNESGLNGIGAEAFLHMLVQSGASTQHISKGWVTNHYRWIIWKLASYERYYPATTGKFLTTTNVLEELKYRYEREINHGHRSAIKRILEGDASPAAMLVLCVSAIHADDNLKTPSSTTPSNGTLNNNAMRLELTDGWYSVDALLDDLLSKHLMEKKIYIGQKIRIWGARLGGWAAPVSPLEETRTVTLLLHANGTYRAHWADRLGFCKGAGAPLAFRCIKSNGGPIPMTLVGVTRIYPILYRERFCSGDSIVRSERMEMKIRQLYNQRRSLVIEGAVSEFQRSTKDFLLSNDSDSEEGAKILKLLEMSAEPEVLMAEMSPDQLNSFAAYRSRLEVTRQSDMEKSIEKALQDAGLTEREVTAFMRVRVVGLKRRTYHGKSSQEEGFITIWNPTEKQQNDLIEGQAYAITGLVPAKSNSETIYLQARGPTTKWQHLSSREVENFEPFFSPRKAISLSNLGEIPLSSEFDIAAFVLYVGEVYTTANQKRQWIFVTDGSKVEMQAGEYDTSLLAISFFFPTDDNSFVPINYNLVGSTVGFCNLIKRAKDQINHLWVAEATENSNYFLSFDPPHFCHLKEAALSTHGWAKVSELIIDELKERVLFIIGGCKN</sequence>
<dbReference type="InterPro" id="IPR015525">
    <property type="entry name" value="BRCA2"/>
</dbReference>
<dbReference type="SUPFAM" id="SSF81878">
    <property type="entry name" value="BRCA2 tower domain"/>
    <property type="match status" value="1"/>
</dbReference>
<evidence type="ECO:0000259" key="8">
    <source>
        <dbReference type="Pfam" id="PF09169"/>
    </source>
</evidence>
<dbReference type="FunFam" id="2.40.50.140:FF:000262">
    <property type="entry name" value="Protein BREAST CANCER SUSCEPTIBILITY 2 homolog B"/>
    <property type="match status" value="1"/>
</dbReference>
<evidence type="ECO:0000256" key="4">
    <source>
        <dbReference type="ARBA" id="ARBA00023172"/>
    </source>
</evidence>
<protein>
    <recommendedName>
        <fullName evidence="11">Tower domain-containing protein</fullName>
    </recommendedName>
</protein>
<feature type="region of interest" description="Disordered" evidence="6">
    <location>
        <begin position="386"/>
        <end position="412"/>
    </location>
</feature>
<accession>A0ABD3IRW9</accession>
<evidence type="ECO:0000313" key="9">
    <source>
        <dbReference type="EMBL" id="KAL3716997.1"/>
    </source>
</evidence>
<dbReference type="AlphaFoldDB" id="A0ABD3IRW9"/>
<reference evidence="9 10" key="1">
    <citation type="submission" date="2024-11" db="EMBL/GenBank/DDBJ databases">
        <title>Chromosome-level genome assembly of Eucalyptus globulus Labill. provides insights into its genome evolution.</title>
        <authorList>
            <person name="Li X."/>
        </authorList>
    </citation>
    <scope>NUCLEOTIDE SEQUENCE [LARGE SCALE GENOMIC DNA]</scope>
    <source>
        <strain evidence="9">CL2024</strain>
        <tissue evidence="9">Fresh tender leaves</tissue>
    </source>
</reference>
<dbReference type="InterPro" id="IPR012340">
    <property type="entry name" value="NA-bd_OB-fold"/>
</dbReference>
<dbReference type="SUPFAM" id="SSF81872">
    <property type="entry name" value="BRCA2 helical domain"/>
    <property type="match status" value="1"/>
</dbReference>
<dbReference type="InterPro" id="IPR036315">
    <property type="entry name" value="BRCA2_hlx_sf"/>
</dbReference>
<dbReference type="GO" id="GO:0006281">
    <property type="term" value="P:DNA repair"/>
    <property type="evidence" value="ECO:0007669"/>
    <property type="project" value="UniProtKB-KW"/>
</dbReference>
<dbReference type="Pfam" id="PF09103">
    <property type="entry name" value="BRCA-2_OB1"/>
    <property type="match status" value="1"/>
</dbReference>
<dbReference type="Pfam" id="PF09169">
    <property type="entry name" value="BRCA-2_helical"/>
    <property type="match status" value="1"/>
</dbReference>
<keyword evidence="2" id="KW-0227">DNA damage</keyword>
<dbReference type="Pfam" id="PF00634">
    <property type="entry name" value="BRCA2"/>
    <property type="match status" value="3"/>
</dbReference>